<gene>
    <name evidence="1" type="ORF">BKA14_004220</name>
</gene>
<reference evidence="1 2" key="1">
    <citation type="submission" date="2020-08" db="EMBL/GenBank/DDBJ databases">
        <title>Sequencing the genomes of 1000 actinobacteria strains.</title>
        <authorList>
            <person name="Klenk H.-P."/>
        </authorList>
    </citation>
    <scope>NUCLEOTIDE SEQUENCE [LARGE SCALE GENOMIC DNA]</scope>
    <source>
        <strain evidence="1 2">DSM 45518</strain>
    </source>
</reference>
<accession>A0A7W7G2Q7</accession>
<organism evidence="1 2">
    <name type="scientific">Paractinoplanes abujensis</name>
    <dbReference type="NCBI Taxonomy" id="882441"/>
    <lineage>
        <taxon>Bacteria</taxon>
        <taxon>Bacillati</taxon>
        <taxon>Actinomycetota</taxon>
        <taxon>Actinomycetes</taxon>
        <taxon>Micromonosporales</taxon>
        <taxon>Micromonosporaceae</taxon>
        <taxon>Paractinoplanes</taxon>
    </lineage>
</organism>
<comment type="caution">
    <text evidence="1">The sequence shown here is derived from an EMBL/GenBank/DDBJ whole genome shotgun (WGS) entry which is preliminary data.</text>
</comment>
<name>A0A7W7G2Q7_9ACTN</name>
<protein>
    <submittedName>
        <fullName evidence="1">Uncharacterized protein</fullName>
    </submittedName>
</protein>
<proteinExistence type="predicted"/>
<dbReference type="EMBL" id="JACHMF010000001">
    <property type="protein sequence ID" value="MBB4694072.1"/>
    <property type="molecule type" value="Genomic_DNA"/>
</dbReference>
<keyword evidence="2" id="KW-1185">Reference proteome</keyword>
<dbReference type="Proteomes" id="UP000542742">
    <property type="component" value="Unassembled WGS sequence"/>
</dbReference>
<evidence type="ECO:0000313" key="1">
    <source>
        <dbReference type="EMBL" id="MBB4694072.1"/>
    </source>
</evidence>
<dbReference type="AlphaFoldDB" id="A0A7W7G2Q7"/>
<evidence type="ECO:0000313" key="2">
    <source>
        <dbReference type="Proteomes" id="UP000542742"/>
    </source>
</evidence>
<sequence length="48" mass="5393">MIGSKEMHRKYLTLMKTARRVTGGLFFQGLTSVRAGVAAWPGQLRNTR</sequence>